<dbReference type="RefSeq" id="XP_072848068.1">
    <property type="nucleotide sequence ID" value="XM_072991967.1"/>
</dbReference>
<protein>
    <submittedName>
        <fullName evidence="3">LOW QUALITY PROTEIN: uncharacterized protein</fullName>
    </submittedName>
</protein>
<dbReference type="GeneID" id="140704801"/>
<proteinExistence type="predicted"/>
<reference evidence="3" key="2">
    <citation type="submission" date="2025-08" db="UniProtKB">
        <authorList>
            <consortium name="RefSeq"/>
        </authorList>
    </citation>
    <scope>IDENTIFICATION</scope>
</reference>
<evidence type="ECO:0000256" key="1">
    <source>
        <dbReference type="SAM" id="Phobius"/>
    </source>
</evidence>
<keyword evidence="1" id="KW-1133">Transmembrane helix</keyword>
<evidence type="ECO:0000313" key="2">
    <source>
        <dbReference type="Proteomes" id="UP001652642"/>
    </source>
</evidence>
<dbReference type="Proteomes" id="UP001652642">
    <property type="component" value="Chromosome 2"/>
</dbReference>
<evidence type="ECO:0000313" key="3">
    <source>
        <dbReference type="RefSeq" id="XP_072848068.1"/>
    </source>
</evidence>
<name>A0ABM5FRR5_9SAUR</name>
<feature type="transmembrane region" description="Helical" evidence="1">
    <location>
        <begin position="49"/>
        <end position="70"/>
    </location>
</feature>
<accession>A0ABM5FRR5</accession>
<keyword evidence="2" id="KW-1185">Reference proteome</keyword>
<gene>
    <name evidence="3" type="primary">LOC140704801</name>
</gene>
<organism evidence="2 3">
    <name type="scientific">Pogona vitticeps</name>
    <name type="common">central bearded dragon</name>
    <dbReference type="NCBI Taxonomy" id="103695"/>
    <lineage>
        <taxon>Eukaryota</taxon>
        <taxon>Metazoa</taxon>
        <taxon>Chordata</taxon>
        <taxon>Craniata</taxon>
        <taxon>Vertebrata</taxon>
        <taxon>Euteleostomi</taxon>
        <taxon>Lepidosauria</taxon>
        <taxon>Squamata</taxon>
        <taxon>Bifurcata</taxon>
        <taxon>Unidentata</taxon>
        <taxon>Episquamata</taxon>
        <taxon>Toxicofera</taxon>
        <taxon>Iguania</taxon>
        <taxon>Acrodonta</taxon>
        <taxon>Agamidae</taxon>
        <taxon>Amphibolurinae</taxon>
        <taxon>Pogona</taxon>
    </lineage>
</organism>
<keyword evidence="1" id="KW-0472">Membrane</keyword>
<reference evidence="2" key="1">
    <citation type="submission" date="2025-05" db="UniProtKB">
        <authorList>
            <consortium name="RefSeq"/>
        </authorList>
    </citation>
    <scope>NUCLEOTIDE SEQUENCE [LARGE SCALE GENOMIC DNA]</scope>
</reference>
<keyword evidence="1" id="KW-0812">Transmembrane</keyword>
<sequence>MLLLLSLLLLLPLLPFLLIFLSLLLHDSCVFLHLSDHQPQMLKVRSQPFTSGCWFTSAVLFSISASSFFYNSLVF</sequence>